<evidence type="ECO:0000256" key="3">
    <source>
        <dbReference type="ARBA" id="ARBA00022980"/>
    </source>
</evidence>
<comment type="similarity">
    <text evidence="1">Belongs to the bacterial ribosomal protein bL19 family.</text>
</comment>
<dbReference type="EMBL" id="KL198007">
    <property type="protein sequence ID" value="KDQ29115.1"/>
    <property type="molecule type" value="Genomic_DNA"/>
</dbReference>
<proteinExistence type="inferred from homology"/>
<dbReference type="GO" id="GO:0005737">
    <property type="term" value="C:cytoplasm"/>
    <property type="evidence" value="ECO:0007669"/>
    <property type="project" value="TreeGrafter"/>
</dbReference>
<dbReference type="AlphaFoldDB" id="A0A067NQ30"/>
<evidence type="ECO:0000313" key="9">
    <source>
        <dbReference type="Proteomes" id="UP000027073"/>
    </source>
</evidence>
<dbReference type="GO" id="GO:0006412">
    <property type="term" value="P:translation"/>
    <property type="evidence" value="ECO:0007669"/>
    <property type="project" value="InterPro"/>
</dbReference>
<dbReference type="InterPro" id="IPR000504">
    <property type="entry name" value="RRM_dom"/>
</dbReference>
<dbReference type="CDD" id="cd12306">
    <property type="entry name" value="RRM_II_PABPs"/>
    <property type="match status" value="1"/>
</dbReference>
<dbReference type="InterPro" id="IPR001857">
    <property type="entry name" value="Ribosomal_bL19"/>
</dbReference>
<dbReference type="PANTHER" id="PTHR23236">
    <property type="entry name" value="EUKARYOTIC TRANSLATION INITIATION FACTOR 4B/4H"/>
    <property type="match status" value="1"/>
</dbReference>
<dbReference type="STRING" id="1137138.A0A067NQ30"/>
<keyword evidence="3" id="KW-0689">Ribosomal protein</keyword>
<dbReference type="InterPro" id="IPR008991">
    <property type="entry name" value="Translation_prot_SH3-like_sf"/>
</dbReference>
<reference evidence="9" key="1">
    <citation type="journal article" date="2014" name="Proc. Natl. Acad. Sci. U.S.A.">
        <title>Extensive sampling of basidiomycete genomes demonstrates inadequacy of the white-rot/brown-rot paradigm for wood decay fungi.</title>
        <authorList>
            <person name="Riley R."/>
            <person name="Salamov A.A."/>
            <person name="Brown D.W."/>
            <person name="Nagy L.G."/>
            <person name="Floudas D."/>
            <person name="Held B.W."/>
            <person name="Levasseur A."/>
            <person name="Lombard V."/>
            <person name="Morin E."/>
            <person name="Otillar R."/>
            <person name="Lindquist E.A."/>
            <person name="Sun H."/>
            <person name="LaButti K.M."/>
            <person name="Schmutz J."/>
            <person name="Jabbour D."/>
            <person name="Luo H."/>
            <person name="Baker S.E."/>
            <person name="Pisabarro A.G."/>
            <person name="Walton J.D."/>
            <person name="Blanchette R.A."/>
            <person name="Henrissat B."/>
            <person name="Martin F."/>
            <person name="Cullen D."/>
            <person name="Hibbett D.S."/>
            <person name="Grigoriev I.V."/>
        </authorList>
    </citation>
    <scope>NUCLEOTIDE SEQUENCE [LARGE SCALE GENOMIC DNA]</scope>
    <source>
        <strain evidence="9">PC15</strain>
    </source>
</reference>
<keyword evidence="2 5" id="KW-0694">RNA-binding</keyword>
<dbReference type="SUPFAM" id="SSF54928">
    <property type="entry name" value="RNA-binding domain, RBD"/>
    <property type="match status" value="1"/>
</dbReference>
<dbReference type="OrthoDB" id="4726at2759"/>
<dbReference type="Gene3D" id="3.30.70.330">
    <property type="match status" value="1"/>
</dbReference>
<dbReference type="InterPro" id="IPR038657">
    <property type="entry name" value="Ribosomal_bL19_sf"/>
</dbReference>
<dbReference type="Pfam" id="PF00076">
    <property type="entry name" value="RRM_1"/>
    <property type="match status" value="1"/>
</dbReference>
<dbReference type="PRINTS" id="PR00061">
    <property type="entry name" value="RIBOSOMALL19"/>
</dbReference>
<dbReference type="Pfam" id="PF01245">
    <property type="entry name" value="Ribosomal_L19"/>
    <property type="match status" value="1"/>
</dbReference>
<accession>A0A067NQ30</accession>
<feature type="region of interest" description="Disordered" evidence="6">
    <location>
        <begin position="43"/>
        <end position="70"/>
    </location>
</feature>
<evidence type="ECO:0000259" key="7">
    <source>
        <dbReference type="PROSITE" id="PS50102"/>
    </source>
</evidence>
<feature type="compositionally biased region" description="Acidic residues" evidence="6">
    <location>
        <begin position="61"/>
        <end position="70"/>
    </location>
</feature>
<name>A0A067NQ30_PLEO1</name>
<dbReference type="GO" id="GO:0003735">
    <property type="term" value="F:structural constituent of ribosome"/>
    <property type="evidence" value="ECO:0007669"/>
    <property type="project" value="InterPro"/>
</dbReference>
<evidence type="ECO:0000256" key="1">
    <source>
        <dbReference type="ARBA" id="ARBA00005781"/>
    </source>
</evidence>
<dbReference type="SMART" id="SM00360">
    <property type="entry name" value="RRM"/>
    <property type="match status" value="1"/>
</dbReference>
<dbReference type="PANTHER" id="PTHR23236:SF12">
    <property type="entry name" value="EUKARYOTIC INITIATION FACTOR 4B-RELATED"/>
    <property type="match status" value="1"/>
</dbReference>
<evidence type="ECO:0000256" key="6">
    <source>
        <dbReference type="SAM" id="MobiDB-lite"/>
    </source>
</evidence>
<feature type="domain" description="RRM" evidence="7">
    <location>
        <begin position="80"/>
        <end position="157"/>
    </location>
</feature>
<dbReference type="InterPro" id="IPR012677">
    <property type="entry name" value="Nucleotide-bd_a/b_plait_sf"/>
</dbReference>
<dbReference type="Gene3D" id="2.30.30.790">
    <property type="match status" value="1"/>
</dbReference>
<protein>
    <recommendedName>
        <fullName evidence="7">RRM domain-containing protein</fullName>
    </recommendedName>
</protein>
<dbReference type="InParanoid" id="A0A067NQ30"/>
<organism evidence="8 9">
    <name type="scientific">Pleurotus ostreatus (strain PC15)</name>
    <name type="common">Oyster mushroom</name>
    <dbReference type="NCBI Taxonomy" id="1137138"/>
    <lineage>
        <taxon>Eukaryota</taxon>
        <taxon>Fungi</taxon>
        <taxon>Dikarya</taxon>
        <taxon>Basidiomycota</taxon>
        <taxon>Agaricomycotina</taxon>
        <taxon>Agaricomycetes</taxon>
        <taxon>Agaricomycetidae</taxon>
        <taxon>Agaricales</taxon>
        <taxon>Pleurotineae</taxon>
        <taxon>Pleurotaceae</taxon>
        <taxon>Pleurotus</taxon>
    </lineage>
</organism>
<dbReference type="VEuPathDB" id="FungiDB:PLEOSDRAFT_1075928"/>
<evidence type="ECO:0000256" key="4">
    <source>
        <dbReference type="ARBA" id="ARBA00023274"/>
    </source>
</evidence>
<dbReference type="GO" id="GO:1990904">
    <property type="term" value="C:ribonucleoprotein complex"/>
    <property type="evidence" value="ECO:0007669"/>
    <property type="project" value="UniProtKB-KW"/>
</dbReference>
<dbReference type="Proteomes" id="UP000027073">
    <property type="component" value="Unassembled WGS sequence"/>
</dbReference>
<dbReference type="PROSITE" id="PS50102">
    <property type="entry name" value="RRM"/>
    <property type="match status" value="1"/>
</dbReference>
<dbReference type="HOGENOM" id="CLU_821742_0_0_1"/>
<evidence type="ECO:0000256" key="5">
    <source>
        <dbReference type="PROSITE-ProRule" id="PRU00176"/>
    </source>
</evidence>
<dbReference type="GO" id="GO:0008143">
    <property type="term" value="F:poly(A) binding"/>
    <property type="evidence" value="ECO:0007669"/>
    <property type="project" value="TreeGrafter"/>
</dbReference>
<evidence type="ECO:0000256" key="2">
    <source>
        <dbReference type="ARBA" id="ARBA00022884"/>
    </source>
</evidence>
<feature type="region of interest" description="Disordered" evidence="6">
    <location>
        <begin position="1"/>
        <end position="25"/>
    </location>
</feature>
<dbReference type="SUPFAM" id="SSF50104">
    <property type="entry name" value="Translation proteins SH3-like domain"/>
    <property type="match status" value="1"/>
</dbReference>
<dbReference type="GO" id="GO:0005840">
    <property type="term" value="C:ribosome"/>
    <property type="evidence" value="ECO:0007669"/>
    <property type="project" value="UniProtKB-KW"/>
</dbReference>
<gene>
    <name evidence="8" type="ORF">PLEOSDRAFT_1075928</name>
</gene>
<keyword evidence="4" id="KW-0687">Ribonucleoprotein</keyword>
<evidence type="ECO:0000313" key="8">
    <source>
        <dbReference type="EMBL" id="KDQ29115.1"/>
    </source>
</evidence>
<dbReference type="InterPro" id="IPR035979">
    <property type="entry name" value="RBD_domain_sf"/>
</dbReference>
<sequence>MADVETAQLSSTNPADLAIDDGEEADSKEIMLMKQRVEEMEMEAKKLRELQAAAEQANSMEGEDGSAMETEEEKAAADGRSIYVGNVDYSATPEEIQGHFQACGTINRVTILCDKFTGHPKGYAYVEFAEPEHIDAALAMDNSLFRGRLIKVNTATPSGVVSGGYAFSKTAIIHPEPFTAPPKALQEGKGLMAYLQKSLPTQDKQRLLRTYFSRTSPSRLQPGSIVTVTMEHAPTNFTGVLLGIRRRGVDTSFLLRNIIQRTGVEMQVFVNSPHLKDIRVVQTPPKGRMRRAKLFYLRDSPEKMSTLASNKR</sequence>